<feature type="region of interest" description="Disordered" evidence="1">
    <location>
        <begin position="1"/>
        <end position="34"/>
    </location>
</feature>
<dbReference type="Proteomes" id="UP000270299">
    <property type="component" value="Unassembled WGS sequence"/>
</dbReference>
<dbReference type="InterPro" id="IPR009839">
    <property type="entry name" value="SseB_N"/>
</dbReference>
<name>A0A3L6ZPK0_9MICO</name>
<evidence type="ECO:0000259" key="2">
    <source>
        <dbReference type="Pfam" id="PF07179"/>
    </source>
</evidence>
<organism evidence="3 4">
    <name type="scientific">Mycetocola manganoxydans</name>
    <dbReference type="NCBI Taxonomy" id="699879"/>
    <lineage>
        <taxon>Bacteria</taxon>
        <taxon>Bacillati</taxon>
        <taxon>Actinomycetota</taxon>
        <taxon>Actinomycetes</taxon>
        <taxon>Micrococcales</taxon>
        <taxon>Microbacteriaceae</taxon>
        <taxon>Mycetocola</taxon>
    </lineage>
</organism>
<protein>
    <submittedName>
        <fullName evidence="3">SseB family protein</fullName>
    </submittedName>
</protein>
<dbReference type="RefSeq" id="WP_121673383.1">
    <property type="nucleotide sequence ID" value="NZ_BMXM01000008.1"/>
</dbReference>
<dbReference type="AlphaFoldDB" id="A0A3L6ZPK0"/>
<keyword evidence="4" id="KW-1185">Reference proteome</keyword>
<proteinExistence type="predicted"/>
<dbReference type="OrthoDB" id="5188303at2"/>
<dbReference type="Pfam" id="PF07179">
    <property type="entry name" value="SseB"/>
    <property type="match status" value="1"/>
</dbReference>
<sequence>MSHPTNPADSAGQPWEGRSFGDHTPSTDDGSAPRPLIDALERFHSGNAGEADVVDAFRASRLLIPLVAHAGDVGVGPNGQKVDKTQELSIVTVGGPDGRNVLPVFSSVDALSAWNPRARPVPADGIRVALAAASENTDLVVLDPTSPTEFAIRRPALWAIAQSQPWAPGYLDPDVLDAFLTSVTSELAVLNVRLAAGDPAARLGGPEVVVRLELVDGLTRAELDTTLNRLAQRWAASDVIATRVDSLRVKLEASA</sequence>
<dbReference type="EMBL" id="RCUV01000012">
    <property type="protein sequence ID" value="RLP69757.1"/>
    <property type="molecule type" value="Genomic_DNA"/>
</dbReference>
<evidence type="ECO:0000313" key="3">
    <source>
        <dbReference type="EMBL" id="RLP69757.1"/>
    </source>
</evidence>
<evidence type="ECO:0000313" key="4">
    <source>
        <dbReference type="Proteomes" id="UP000270299"/>
    </source>
</evidence>
<reference evidence="3 4" key="1">
    <citation type="submission" date="2018-10" db="EMBL/GenBank/DDBJ databases">
        <authorList>
            <person name="Li J."/>
        </authorList>
    </citation>
    <scope>NUCLEOTIDE SEQUENCE [LARGE SCALE GENOMIC DNA]</scope>
    <source>
        <strain evidence="3 4">CCTCC AB209002</strain>
    </source>
</reference>
<evidence type="ECO:0000256" key="1">
    <source>
        <dbReference type="SAM" id="MobiDB-lite"/>
    </source>
</evidence>
<gene>
    <name evidence="3" type="ORF">D9V29_11045</name>
</gene>
<comment type="caution">
    <text evidence="3">The sequence shown here is derived from an EMBL/GenBank/DDBJ whole genome shotgun (WGS) entry which is preliminary data.</text>
</comment>
<feature type="domain" description="SseB protein N-terminal" evidence="2">
    <location>
        <begin position="38"/>
        <end position="159"/>
    </location>
</feature>
<accession>A0A3L6ZPK0</accession>